<dbReference type="AlphaFoldDB" id="A0A8X6Y552"/>
<evidence type="ECO:0000313" key="1">
    <source>
        <dbReference type="EMBL" id="GFY64560.1"/>
    </source>
</evidence>
<dbReference type="EMBL" id="BMAV01015310">
    <property type="protein sequence ID" value="GFY64560.1"/>
    <property type="molecule type" value="Genomic_DNA"/>
</dbReference>
<comment type="caution">
    <text evidence="1">The sequence shown here is derived from an EMBL/GenBank/DDBJ whole genome shotgun (WGS) entry which is preliminary data.</text>
</comment>
<evidence type="ECO:0000313" key="2">
    <source>
        <dbReference type="Proteomes" id="UP000886998"/>
    </source>
</evidence>
<dbReference type="Proteomes" id="UP000886998">
    <property type="component" value="Unassembled WGS sequence"/>
</dbReference>
<gene>
    <name evidence="1" type="ORF">TNIN_98351</name>
</gene>
<name>A0A8X6Y552_9ARAC</name>
<proteinExistence type="predicted"/>
<keyword evidence="2" id="KW-1185">Reference proteome</keyword>
<accession>A0A8X6Y552</accession>
<reference evidence="1" key="1">
    <citation type="submission" date="2020-08" db="EMBL/GenBank/DDBJ databases">
        <title>Multicomponent nature underlies the extraordinary mechanical properties of spider dragline silk.</title>
        <authorList>
            <person name="Kono N."/>
            <person name="Nakamura H."/>
            <person name="Mori M."/>
            <person name="Yoshida Y."/>
            <person name="Ohtoshi R."/>
            <person name="Malay A.D."/>
            <person name="Moran D.A.P."/>
            <person name="Tomita M."/>
            <person name="Numata K."/>
            <person name="Arakawa K."/>
        </authorList>
    </citation>
    <scope>NUCLEOTIDE SEQUENCE</scope>
</reference>
<dbReference type="OrthoDB" id="90756at2759"/>
<organism evidence="1 2">
    <name type="scientific">Trichonephila inaurata madagascariensis</name>
    <dbReference type="NCBI Taxonomy" id="2747483"/>
    <lineage>
        <taxon>Eukaryota</taxon>
        <taxon>Metazoa</taxon>
        <taxon>Ecdysozoa</taxon>
        <taxon>Arthropoda</taxon>
        <taxon>Chelicerata</taxon>
        <taxon>Arachnida</taxon>
        <taxon>Araneae</taxon>
        <taxon>Araneomorphae</taxon>
        <taxon>Entelegynae</taxon>
        <taxon>Araneoidea</taxon>
        <taxon>Nephilidae</taxon>
        <taxon>Trichonephila</taxon>
        <taxon>Trichonephila inaurata</taxon>
    </lineage>
</organism>
<sequence>MHISSPAHRSFVIPIAEAVPVKFGAQSIALQCSAQVIPRVVVVAVDTIRRTETAEFDDNTGVKDRVQYHSVCILDL</sequence>
<protein>
    <submittedName>
        <fullName evidence="1">Uncharacterized protein</fullName>
    </submittedName>
</protein>